<gene>
    <name evidence="1" type="ORF">MM415B00565_0011</name>
</gene>
<reference evidence="1" key="1">
    <citation type="submission" date="2020-03" db="EMBL/GenBank/DDBJ databases">
        <title>The deep terrestrial virosphere.</title>
        <authorList>
            <person name="Holmfeldt K."/>
            <person name="Nilsson E."/>
            <person name="Simone D."/>
            <person name="Lopez-Fernandez M."/>
            <person name="Wu X."/>
            <person name="de Brujin I."/>
            <person name="Lundin D."/>
            <person name="Andersson A."/>
            <person name="Bertilsson S."/>
            <person name="Dopson M."/>
        </authorList>
    </citation>
    <scope>NUCLEOTIDE SEQUENCE</scope>
    <source>
        <strain evidence="1">MM415B00565</strain>
    </source>
</reference>
<sequence>MTLQRELETLGYGGVHVWGGMKTKKYFTPDGREVWTAPSLREWVKKNGQGKIIASGTRDANLDRGLLLEPPQAPLPHCPTCDKWHNTQAEVEQCALKRKEFEEKVLAKTLSDYPVKKADVNLQRLDTLESELSEIKRMLKEIASGQILQRETKGHKLQVYKKTKVQRRPKE</sequence>
<accession>A0A6M3J412</accession>
<name>A0A6M3J412_9ZZZZ</name>
<dbReference type="EMBL" id="MT141509">
    <property type="protein sequence ID" value="QJA63927.1"/>
    <property type="molecule type" value="Genomic_DNA"/>
</dbReference>
<proteinExistence type="predicted"/>
<evidence type="ECO:0000313" key="1">
    <source>
        <dbReference type="EMBL" id="QJA63927.1"/>
    </source>
</evidence>
<dbReference type="AlphaFoldDB" id="A0A6M3J412"/>
<organism evidence="1">
    <name type="scientific">viral metagenome</name>
    <dbReference type="NCBI Taxonomy" id="1070528"/>
    <lineage>
        <taxon>unclassified sequences</taxon>
        <taxon>metagenomes</taxon>
        <taxon>organismal metagenomes</taxon>
    </lineage>
</organism>
<protein>
    <submittedName>
        <fullName evidence="1">Uncharacterized protein</fullName>
    </submittedName>
</protein>